<protein>
    <recommendedName>
        <fullName evidence="4">Calx-beta domain-containing protein</fullName>
    </recommendedName>
</protein>
<feature type="signal peptide" evidence="1">
    <location>
        <begin position="1"/>
        <end position="23"/>
    </location>
</feature>
<sequence>MKNNKIILLIFMFALFIFTSCEEEVEAPGTNYVSFENNRTLEVEADGTSTFEVMVYSANIVDSDRTFNIMLSPDSTLDPSTYTLPSTVTIPGSTNVGKIDISITDVDLTLANSESIILNLQGGDGLFLGDGITLSVLEECLFNKVNLNITLDDWPEELYWAIEDAEGNVVVENGPYASYANAYAGLSGSIETTLCVESGTYQFIVSDDYGDGAGAIELITSTGTVLFSSDGSYGSGSSATFTLP</sequence>
<evidence type="ECO:0008006" key="4">
    <source>
        <dbReference type="Google" id="ProtNLM"/>
    </source>
</evidence>
<proteinExistence type="predicted"/>
<keyword evidence="1" id="KW-0732">Signal</keyword>
<feature type="chain" id="PRO_5046777325" description="Calx-beta domain-containing protein" evidence="1">
    <location>
        <begin position="24"/>
        <end position="244"/>
    </location>
</feature>
<evidence type="ECO:0000313" key="2">
    <source>
        <dbReference type="EMBL" id="MBL7560042.1"/>
    </source>
</evidence>
<dbReference type="RefSeq" id="WP_203000462.1">
    <property type="nucleotide sequence ID" value="NZ_JAEMEF010000007.1"/>
</dbReference>
<name>A0ABS1WLN6_9FLAO</name>
<evidence type="ECO:0000256" key="1">
    <source>
        <dbReference type="SAM" id="SignalP"/>
    </source>
</evidence>
<dbReference type="Proteomes" id="UP000605013">
    <property type="component" value="Unassembled WGS sequence"/>
</dbReference>
<gene>
    <name evidence="2" type="ORF">JAO71_09525</name>
</gene>
<dbReference type="PROSITE" id="PS51257">
    <property type="entry name" value="PROKAR_LIPOPROTEIN"/>
    <property type="match status" value="1"/>
</dbReference>
<keyword evidence="3" id="KW-1185">Reference proteome</keyword>
<dbReference type="EMBL" id="JAEMEF010000007">
    <property type="protein sequence ID" value="MBL7560042.1"/>
    <property type="molecule type" value="Genomic_DNA"/>
</dbReference>
<accession>A0ABS1WLN6</accession>
<reference evidence="2 3" key="1">
    <citation type="submission" date="2020-12" db="EMBL/GenBank/DDBJ databases">
        <title>Olleya sediminilitoris sp. nov., isolated from a tidal flat.</title>
        <authorList>
            <person name="Park S."/>
            <person name="Yoon J.-H."/>
        </authorList>
    </citation>
    <scope>NUCLEOTIDE SEQUENCE [LARGE SCALE GENOMIC DNA]</scope>
    <source>
        <strain evidence="2 3">YSTF-M6</strain>
    </source>
</reference>
<evidence type="ECO:0000313" key="3">
    <source>
        <dbReference type="Proteomes" id="UP000605013"/>
    </source>
</evidence>
<comment type="caution">
    <text evidence="2">The sequence shown here is derived from an EMBL/GenBank/DDBJ whole genome shotgun (WGS) entry which is preliminary data.</text>
</comment>
<organism evidence="2 3">
    <name type="scientific">Olleya sediminilitoris</name>
    <dbReference type="NCBI Taxonomy" id="2795739"/>
    <lineage>
        <taxon>Bacteria</taxon>
        <taxon>Pseudomonadati</taxon>
        <taxon>Bacteroidota</taxon>
        <taxon>Flavobacteriia</taxon>
        <taxon>Flavobacteriales</taxon>
        <taxon>Flavobacteriaceae</taxon>
    </lineage>
</organism>